<protein>
    <submittedName>
        <fullName evidence="2">Uncharacterized protein</fullName>
    </submittedName>
</protein>
<dbReference type="EMBL" id="KT944276">
    <property type="protein sequence ID" value="ALV86770.1"/>
    <property type="molecule type" value="Genomic_DNA"/>
</dbReference>
<organism evidence="2">
    <name type="scientific">uncultured bacterium P4N10</name>
    <dbReference type="NCBI Taxonomy" id="1748286"/>
    <lineage>
        <taxon>Bacteria</taxon>
        <taxon>environmental samples</taxon>
    </lineage>
</organism>
<name>A0A0U3SMM5_9BACT</name>
<accession>A0A0U3SMM5</accession>
<dbReference type="AlphaFoldDB" id="A0A0U3SMM5"/>
<feature type="non-terminal residue" evidence="2">
    <location>
        <position position="72"/>
    </location>
</feature>
<feature type="region of interest" description="Disordered" evidence="1">
    <location>
        <begin position="1"/>
        <end position="28"/>
    </location>
</feature>
<evidence type="ECO:0000256" key="1">
    <source>
        <dbReference type="SAM" id="MobiDB-lite"/>
    </source>
</evidence>
<reference evidence="2" key="1">
    <citation type="submission" date="2015-10" db="EMBL/GenBank/DDBJ databases">
        <title>Biosynthesis of SCL-MCL polyhydroxyalkanoates by metagenomic clones in Pseudomonas putida.</title>
        <authorList>
            <person name="Cheng J."/>
            <person name="Charles T.C."/>
        </authorList>
    </citation>
    <scope>NUCLEOTIDE SEQUENCE</scope>
</reference>
<evidence type="ECO:0000313" key="2">
    <source>
        <dbReference type="EMBL" id="ALV86770.1"/>
    </source>
</evidence>
<sequence>MCSQPIAPELRQVRKPAHGAVGARPRHEAARIGAERFDHVRADLERGRSDAGPKPGMHVGRYAGGGVAQRRK</sequence>
<proteinExistence type="predicted"/>
<feature type="compositionally biased region" description="Gly residues" evidence="1">
    <location>
        <begin position="62"/>
        <end position="72"/>
    </location>
</feature>
<feature type="region of interest" description="Disordered" evidence="1">
    <location>
        <begin position="45"/>
        <end position="72"/>
    </location>
</feature>